<evidence type="ECO:0000256" key="3">
    <source>
        <dbReference type="ARBA" id="ARBA00023098"/>
    </source>
</evidence>
<keyword evidence="3" id="KW-0443">Lipid metabolism</keyword>
<organism evidence="7 8">
    <name type="scientific">Synaphobranchus kaupii</name>
    <name type="common">Kaup's arrowtooth eel</name>
    <dbReference type="NCBI Taxonomy" id="118154"/>
    <lineage>
        <taxon>Eukaryota</taxon>
        <taxon>Metazoa</taxon>
        <taxon>Chordata</taxon>
        <taxon>Craniata</taxon>
        <taxon>Vertebrata</taxon>
        <taxon>Euteleostomi</taxon>
        <taxon>Actinopterygii</taxon>
        <taxon>Neopterygii</taxon>
        <taxon>Teleostei</taxon>
        <taxon>Anguilliformes</taxon>
        <taxon>Synaphobranchidae</taxon>
        <taxon>Synaphobranchus</taxon>
    </lineage>
</organism>
<gene>
    <name evidence="7" type="ORF">SKAU_G00268360</name>
</gene>
<dbReference type="InterPro" id="IPR003595">
    <property type="entry name" value="Tyr_Pase_cat"/>
</dbReference>
<dbReference type="Gene3D" id="2.30.29.30">
    <property type="entry name" value="Pleckstrin-homology domain (PH domain)/Phosphotyrosine-binding domain (PTB)"/>
    <property type="match status" value="1"/>
</dbReference>
<protein>
    <recommendedName>
        <fullName evidence="6">Myotubularin phosphatase domain-containing protein</fullName>
    </recommendedName>
</protein>
<evidence type="ECO:0000256" key="4">
    <source>
        <dbReference type="PIRSR" id="PIRSR630564-1"/>
    </source>
</evidence>
<reference evidence="7" key="1">
    <citation type="journal article" date="2023" name="Science">
        <title>Genome structures resolve the early diversification of teleost fishes.</title>
        <authorList>
            <person name="Parey E."/>
            <person name="Louis A."/>
            <person name="Montfort J."/>
            <person name="Bouchez O."/>
            <person name="Roques C."/>
            <person name="Iampietro C."/>
            <person name="Lluch J."/>
            <person name="Castinel A."/>
            <person name="Donnadieu C."/>
            <person name="Desvignes T."/>
            <person name="Floi Bucao C."/>
            <person name="Jouanno E."/>
            <person name="Wen M."/>
            <person name="Mejri S."/>
            <person name="Dirks R."/>
            <person name="Jansen H."/>
            <person name="Henkel C."/>
            <person name="Chen W.J."/>
            <person name="Zahm M."/>
            <person name="Cabau C."/>
            <person name="Klopp C."/>
            <person name="Thompson A.W."/>
            <person name="Robinson-Rechavi M."/>
            <person name="Braasch I."/>
            <person name="Lecointre G."/>
            <person name="Bobe J."/>
            <person name="Postlethwait J.H."/>
            <person name="Berthelot C."/>
            <person name="Roest Crollius H."/>
            <person name="Guiguen Y."/>
        </authorList>
    </citation>
    <scope>NUCLEOTIDE SEQUENCE</scope>
    <source>
        <strain evidence="7">WJC10195</strain>
    </source>
</reference>
<keyword evidence="2" id="KW-0378">Hydrolase</keyword>
<dbReference type="Pfam" id="PF21098">
    <property type="entry name" value="PH-GRAM_MTMR6-like"/>
    <property type="match status" value="1"/>
</dbReference>
<dbReference type="PROSITE" id="PS51339">
    <property type="entry name" value="PPASE_MYOTUBULARIN"/>
    <property type="match status" value="1"/>
</dbReference>
<feature type="binding site" evidence="5">
    <location>
        <begin position="338"/>
        <end position="344"/>
    </location>
    <ligand>
        <name>substrate</name>
    </ligand>
</feature>
<comment type="caution">
    <text evidence="7">The sequence shown here is derived from an EMBL/GenBank/DDBJ whole genome shotgun (WGS) entry which is preliminary data.</text>
</comment>
<dbReference type="Proteomes" id="UP001152622">
    <property type="component" value="Chromosome 10"/>
</dbReference>
<dbReference type="GO" id="GO:0005737">
    <property type="term" value="C:cytoplasm"/>
    <property type="evidence" value="ECO:0007669"/>
    <property type="project" value="TreeGrafter"/>
</dbReference>
<evidence type="ECO:0000256" key="2">
    <source>
        <dbReference type="ARBA" id="ARBA00022801"/>
    </source>
</evidence>
<dbReference type="GO" id="GO:0005635">
    <property type="term" value="C:nuclear envelope"/>
    <property type="evidence" value="ECO:0007669"/>
    <property type="project" value="TreeGrafter"/>
</dbReference>
<feature type="active site" description="Phosphocysteine intermediate" evidence="4">
    <location>
        <position position="338"/>
    </location>
</feature>
<dbReference type="GO" id="GO:0046856">
    <property type="term" value="P:phosphatidylinositol dephosphorylation"/>
    <property type="evidence" value="ECO:0007669"/>
    <property type="project" value="TreeGrafter"/>
</dbReference>
<dbReference type="AlphaFoldDB" id="A0A9Q1EZS0"/>
<dbReference type="SUPFAM" id="SSF50729">
    <property type="entry name" value="PH domain-like"/>
    <property type="match status" value="1"/>
</dbReference>
<dbReference type="Pfam" id="PF06602">
    <property type="entry name" value="Myotub-related"/>
    <property type="match status" value="1"/>
</dbReference>
<dbReference type="GO" id="GO:0106018">
    <property type="term" value="F:phosphatidylinositol-3,5-bisphosphate phosphatase activity"/>
    <property type="evidence" value="ECO:0007669"/>
    <property type="project" value="TreeGrafter"/>
</dbReference>
<feature type="domain" description="Myotubularin phosphatase" evidence="6">
    <location>
        <begin position="126"/>
        <end position="500"/>
    </location>
</feature>
<feature type="binding site" evidence="5">
    <location>
        <begin position="275"/>
        <end position="276"/>
    </location>
    <ligand>
        <name>substrate</name>
    </ligand>
</feature>
<sequence length="645" mass="73182">MEHITTPKVEQVKLLDRYTSKKPAVGTLYLTATHLIYVETTGNVRKETWILHHHIATVEKLPLTTTGCPLLIHCKNFRVAHFVLPRERDCQEVSQSLLKLSQPAKEEELYAFLYNPKQNENDRRAGWSIGNLKMDFTRMGLPNDFWELTDLNKNYGICSTYPAELAVPKLAGKPTIVGSSKFRSRGRFPVLSYFHKLTNAAICRCSQPLSGFSARCVEDEQMLQAISRANPKSSFMYVVDTRPKLNAMANRAAGKGYENEDHYSNIRFQFVGIENIHVMRNSLQKLVEVCAMKSPTMSDYLTGLENSGWLRHIKAVMDAGVFLAKAVVEEKASVLVHCSDGWDRTAQVCSLASVLLDPYYRTIMGLMVLIEKEWISMGHKFTQRCGHLEGDPKEVSPVFTQFIECLWHLMEQYPCAFEFNEKYLIEIHDHVYSCQFGNFIGNCQKERVELRLEERTYSVWPFLLEKREEFINPLYKGPLKIHMLRPNTLPFNFKFWCVMYNRFDKGMHPKQSILDHLLSLMQQKAEEEETVTELQKKLAAIDGVLASEVQLCQASASSKQPTAVPPTPHSSSVHEGELTAHLTNGTSEGTDPIMVSANGKGQDEWSGLESSLTVANGKTVTMEIPDTSRMVEAESPQSFMATVEE</sequence>
<accession>A0A9Q1EZS0</accession>
<dbReference type="InterPro" id="IPR011993">
    <property type="entry name" value="PH-like_dom_sf"/>
</dbReference>
<dbReference type="SUPFAM" id="SSF52799">
    <property type="entry name" value="(Phosphotyrosine protein) phosphatases II"/>
    <property type="match status" value="1"/>
</dbReference>
<evidence type="ECO:0000259" key="6">
    <source>
        <dbReference type="PROSITE" id="PS51339"/>
    </source>
</evidence>
<dbReference type="InterPro" id="IPR016130">
    <property type="entry name" value="Tyr_Pase_AS"/>
</dbReference>
<proteinExistence type="inferred from homology"/>
<dbReference type="PANTHER" id="PTHR10807:SF36">
    <property type="entry name" value="MYOTUBULARIN-RELATED PROTEIN 8"/>
    <property type="match status" value="1"/>
</dbReference>
<keyword evidence="8" id="KW-1185">Reference proteome</keyword>
<dbReference type="GO" id="GO:0004438">
    <property type="term" value="F:phosphatidylinositol-3-phosphate phosphatase activity"/>
    <property type="evidence" value="ECO:0007669"/>
    <property type="project" value="TreeGrafter"/>
</dbReference>
<evidence type="ECO:0000256" key="5">
    <source>
        <dbReference type="PIRSR" id="PIRSR630564-2"/>
    </source>
</evidence>
<evidence type="ECO:0000313" key="7">
    <source>
        <dbReference type="EMBL" id="KAJ8348247.1"/>
    </source>
</evidence>
<dbReference type="FunFam" id="2.30.29.30:FF:000135">
    <property type="entry name" value="Myotubularin related protein 6"/>
    <property type="match status" value="1"/>
</dbReference>
<evidence type="ECO:0000313" key="8">
    <source>
        <dbReference type="Proteomes" id="UP001152622"/>
    </source>
</evidence>
<dbReference type="EMBL" id="JAINUF010000010">
    <property type="protein sequence ID" value="KAJ8348247.1"/>
    <property type="molecule type" value="Genomic_DNA"/>
</dbReference>
<dbReference type="PANTHER" id="PTHR10807">
    <property type="entry name" value="MYOTUBULARIN-RELATED"/>
    <property type="match status" value="1"/>
</dbReference>
<dbReference type="InterPro" id="IPR048994">
    <property type="entry name" value="PH-GRAM_MTMR6-9"/>
</dbReference>
<evidence type="ECO:0000256" key="1">
    <source>
        <dbReference type="ARBA" id="ARBA00007471"/>
    </source>
</evidence>
<dbReference type="InterPro" id="IPR010569">
    <property type="entry name" value="Myotubularin-like_Pase_dom"/>
</dbReference>
<name>A0A9Q1EZS0_SYNKA</name>
<dbReference type="OrthoDB" id="271628at2759"/>
<dbReference type="PROSITE" id="PS00383">
    <property type="entry name" value="TYR_PHOSPHATASE_1"/>
    <property type="match status" value="1"/>
</dbReference>
<dbReference type="InterPro" id="IPR030564">
    <property type="entry name" value="Myotubularin"/>
</dbReference>
<comment type="similarity">
    <text evidence="1">Belongs to the protein-tyrosine phosphatase family. Non-receptor class myotubularin subfamily.</text>
</comment>
<dbReference type="InterPro" id="IPR029021">
    <property type="entry name" value="Prot-tyrosine_phosphatase-like"/>
</dbReference>
<dbReference type="SMART" id="SM00404">
    <property type="entry name" value="PTPc_motif"/>
    <property type="match status" value="1"/>
</dbReference>